<comment type="function">
    <text evidence="6">Catalyzes the hydrolysis of queuosine 5'-phosphate, releasing the nucleobase queuine (q). Is required for salvage of queuine from exogenous queuosine (Q) that is imported and then converted to queuosine 5'-phosphate intracellularly.</text>
</comment>
<dbReference type="GO" id="GO:0006400">
    <property type="term" value="P:tRNA modification"/>
    <property type="evidence" value="ECO:0007669"/>
    <property type="project" value="TreeGrafter"/>
</dbReference>
<protein>
    <recommendedName>
        <fullName evidence="3 6">Queuosine 5'-phosphate N-glycosylase/hydrolase</fullName>
        <ecNumber evidence="6">3.2.2.-</ecNumber>
    </recommendedName>
    <alternativeName>
        <fullName evidence="4 6">Queuosine-nucleotide N-glycosylase/hydrolase</fullName>
    </alternativeName>
</protein>
<evidence type="ECO:0000313" key="7">
    <source>
        <dbReference type="Proteomes" id="UP000694867"/>
    </source>
</evidence>
<dbReference type="KEGG" id="goe:100898241"/>
<dbReference type="PANTHER" id="PTHR21314:SF0">
    <property type="entry name" value="QUEUOSINE 5'-PHOSPHATE N-GLYCOSYLASE_HYDROLASE"/>
    <property type="match status" value="1"/>
</dbReference>
<keyword evidence="1 6" id="KW-0378">Hydrolase</keyword>
<dbReference type="Pfam" id="PF10343">
    <property type="entry name" value="Q_salvage"/>
    <property type="match status" value="1"/>
</dbReference>
<evidence type="ECO:0000256" key="4">
    <source>
        <dbReference type="ARBA" id="ARBA00035393"/>
    </source>
</evidence>
<reference evidence="8" key="1">
    <citation type="submission" date="2025-08" db="UniProtKB">
        <authorList>
            <consortium name="RefSeq"/>
        </authorList>
    </citation>
    <scope>IDENTIFICATION</scope>
</reference>
<dbReference type="EC" id="3.2.2.-" evidence="6"/>
<name>A0AAJ6QMV6_9ACAR</name>
<evidence type="ECO:0000256" key="1">
    <source>
        <dbReference type="ARBA" id="ARBA00022801"/>
    </source>
</evidence>
<dbReference type="RefSeq" id="XP_003738070.1">
    <property type="nucleotide sequence ID" value="XM_003738022.1"/>
</dbReference>
<dbReference type="AlphaFoldDB" id="A0AAJ6QMV6"/>
<dbReference type="GO" id="GO:0016787">
    <property type="term" value="F:hydrolase activity"/>
    <property type="evidence" value="ECO:0007669"/>
    <property type="project" value="UniProtKB-KW"/>
</dbReference>
<organism evidence="7 8">
    <name type="scientific">Galendromus occidentalis</name>
    <name type="common">western predatory mite</name>
    <dbReference type="NCBI Taxonomy" id="34638"/>
    <lineage>
        <taxon>Eukaryota</taxon>
        <taxon>Metazoa</taxon>
        <taxon>Ecdysozoa</taxon>
        <taxon>Arthropoda</taxon>
        <taxon>Chelicerata</taxon>
        <taxon>Arachnida</taxon>
        <taxon>Acari</taxon>
        <taxon>Parasitiformes</taxon>
        <taxon>Mesostigmata</taxon>
        <taxon>Gamasina</taxon>
        <taxon>Phytoseioidea</taxon>
        <taxon>Phytoseiidae</taxon>
        <taxon>Typhlodrominae</taxon>
        <taxon>Galendromus</taxon>
    </lineage>
</organism>
<dbReference type="GeneID" id="100898241"/>
<dbReference type="Proteomes" id="UP000694867">
    <property type="component" value="Unplaced"/>
</dbReference>
<comment type="similarity">
    <text evidence="2 6">Belongs to the QNG1 protein family.</text>
</comment>
<evidence type="ECO:0000256" key="6">
    <source>
        <dbReference type="RuleBase" id="RU365002"/>
    </source>
</evidence>
<evidence type="ECO:0000256" key="3">
    <source>
        <dbReference type="ARBA" id="ARBA00035306"/>
    </source>
</evidence>
<sequence length="336" mass="38553">MNTEDNDMGTLGPRASAEFIMTKAKDVRIDLDAARKLARHIHEATASNPYDLKAWKEAGLHPKEMSDATVEWIFVVDLLNFSFWSPTYQVEYEGQMHTGYWALCACLNRALKDAVPITSATFYASVSREKLKEVFRGHNDSEIPLFDERLNILHQAGRKLLEQYGGKFSNCLLQCGNDVDKLLRLVTAEFPSFRDQAVFEGRQVSFYKRAQILVADLWACFEGKSYGEFHNIDNVTCFADYRVPQILAHFGVIIYSETLRKLLDSGALLQNEQREVCEIRGATISACEKIRDVLQSEFRSPMNAILVDFYLWGYRRAHAKEVDATTPYHRVRCIYY</sequence>
<accession>A0AAJ6QMV6</accession>
<evidence type="ECO:0000256" key="5">
    <source>
        <dbReference type="ARBA" id="ARBA00048204"/>
    </source>
</evidence>
<gene>
    <name evidence="8" type="primary">LOC100898241</name>
</gene>
<evidence type="ECO:0000313" key="8">
    <source>
        <dbReference type="RefSeq" id="XP_003738070.1"/>
    </source>
</evidence>
<dbReference type="InterPro" id="IPR019438">
    <property type="entry name" value="Q_salvage"/>
</dbReference>
<proteinExistence type="inferred from homology"/>
<dbReference type="PANTHER" id="PTHR21314">
    <property type="entry name" value="QUEUOSINE 5'-PHOSPHATE N-GLYCOSYLASE_HYDROLASE-RELATED"/>
    <property type="match status" value="1"/>
</dbReference>
<keyword evidence="7" id="KW-1185">Reference proteome</keyword>
<evidence type="ECO:0000256" key="2">
    <source>
        <dbReference type="ARBA" id="ARBA00035119"/>
    </source>
</evidence>
<comment type="catalytic activity">
    <reaction evidence="5 6">
        <text>queuosine 5'-phosphate + H2O = queuine + D-ribose 5-phosphate</text>
        <dbReference type="Rhea" id="RHEA:75387"/>
        <dbReference type="ChEBI" id="CHEBI:15377"/>
        <dbReference type="ChEBI" id="CHEBI:17433"/>
        <dbReference type="ChEBI" id="CHEBI:78346"/>
        <dbReference type="ChEBI" id="CHEBI:194371"/>
    </reaction>
    <physiologicalReaction direction="left-to-right" evidence="5 6">
        <dbReference type="Rhea" id="RHEA:75388"/>
    </physiologicalReaction>
</comment>